<dbReference type="Pfam" id="PF14111">
    <property type="entry name" value="DUF4283"/>
    <property type="match status" value="1"/>
</dbReference>
<evidence type="ECO:0008006" key="7">
    <source>
        <dbReference type="Google" id="ProtNLM"/>
    </source>
</evidence>
<proteinExistence type="predicted"/>
<dbReference type="PANTHER" id="PTHR31286">
    <property type="entry name" value="GLYCINE-RICH CELL WALL STRUCTURAL PROTEIN 1.8-LIKE"/>
    <property type="match status" value="1"/>
</dbReference>
<dbReference type="InterPro" id="IPR025110">
    <property type="entry name" value="AMP-bd_C"/>
</dbReference>
<dbReference type="InterPro" id="IPR045851">
    <property type="entry name" value="AMP-bd_C_sf"/>
</dbReference>
<accession>A0A6D2KEE3</accession>
<keyword evidence="6" id="KW-1185">Reference proteome</keyword>
<dbReference type="Gene3D" id="3.30.300.30">
    <property type="match status" value="1"/>
</dbReference>
<evidence type="ECO:0000259" key="3">
    <source>
        <dbReference type="Pfam" id="PF14111"/>
    </source>
</evidence>
<dbReference type="Pfam" id="PF13193">
    <property type="entry name" value="AMP-binding_C"/>
    <property type="match status" value="1"/>
</dbReference>
<evidence type="ECO:0000259" key="2">
    <source>
        <dbReference type="Pfam" id="PF13193"/>
    </source>
</evidence>
<dbReference type="PANTHER" id="PTHR31286:SF99">
    <property type="entry name" value="DUF4283 DOMAIN-CONTAINING PROTEIN"/>
    <property type="match status" value="1"/>
</dbReference>
<name>A0A6D2KEE3_9BRAS</name>
<dbReference type="EMBL" id="CACVBM020001508">
    <property type="protein sequence ID" value="CAA7052823.1"/>
    <property type="molecule type" value="Genomic_DNA"/>
</dbReference>
<sequence>MAEEQVPPAELEALLINHHSIADAAVVPQSDEVAGEVPVAFVVRSNGKEITDEDIKEYIAKQVVFYKRLHKAWRWATLGFRATLGFWGLGLRINTWKTWGRKGDHRAKPHDPLSVSWAHKWWVGGRPFPEEVVDKAFVEARLSLEFPDGDDGEPVITIGEEVLTAMNGMWKKCMIVKVLGRSVPIAVMSRKLKKMWKPRGEMYVMDLPRQFFMVRFGMEEEYMAALTGGPWKAFESLLLVQAGSPEFDPLNSEIETTPVWVRLSNIPVTFYYKAILMGIARGLGKPIKVDATTLNFERARFARVCVEVNLKKPLKGMFILVRREFVKNATPPVRQVNPVRERGTESAPVEEGFTQIRRGRRQPMEEVDQNRIGNQSQDLRKSRDLPNITLTNSFGSLEENIEAGEIREVPDMNVNSGLPNHVRLWV</sequence>
<dbReference type="OrthoDB" id="1435853at2759"/>
<reference evidence="5 6" key="1">
    <citation type="submission" date="2020-01" db="EMBL/GenBank/DDBJ databases">
        <authorList>
            <person name="Mishra B."/>
        </authorList>
    </citation>
    <scope>NUCLEOTIDE SEQUENCE [LARGE SCALE GENOMIC DNA]</scope>
</reference>
<dbReference type="SUPFAM" id="SSF56801">
    <property type="entry name" value="Acetyl-CoA synthetase-like"/>
    <property type="match status" value="1"/>
</dbReference>
<gene>
    <name evidence="4" type="ORF">MERR_LOCUS15043</name>
    <name evidence="5" type="ORF">MERR_LOCUS40058</name>
</gene>
<dbReference type="EMBL" id="CACVBM020001062">
    <property type="protein sequence ID" value="CAA7027808.1"/>
    <property type="molecule type" value="Genomic_DNA"/>
</dbReference>
<feature type="domain" description="DUF4283" evidence="3">
    <location>
        <begin position="167"/>
        <end position="249"/>
    </location>
</feature>
<dbReference type="AlphaFoldDB" id="A0A6D2KEE3"/>
<evidence type="ECO:0000256" key="1">
    <source>
        <dbReference type="SAM" id="MobiDB-lite"/>
    </source>
</evidence>
<feature type="region of interest" description="Disordered" evidence="1">
    <location>
        <begin position="340"/>
        <end position="385"/>
    </location>
</feature>
<dbReference type="InterPro" id="IPR025558">
    <property type="entry name" value="DUF4283"/>
</dbReference>
<evidence type="ECO:0000313" key="6">
    <source>
        <dbReference type="Proteomes" id="UP000467841"/>
    </source>
</evidence>
<dbReference type="Proteomes" id="UP000467841">
    <property type="component" value="Unassembled WGS sequence"/>
</dbReference>
<feature type="domain" description="AMP-binding enzyme C-terminal" evidence="2">
    <location>
        <begin position="10"/>
        <end position="73"/>
    </location>
</feature>
<dbReference type="InterPro" id="IPR040256">
    <property type="entry name" value="At4g02000-like"/>
</dbReference>
<evidence type="ECO:0000313" key="4">
    <source>
        <dbReference type="EMBL" id="CAA7027808.1"/>
    </source>
</evidence>
<protein>
    <recommendedName>
        <fullName evidence="7">DUF4283 domain-containing protein</fullName>
    </recommendedName>
</protein>
<organism evidence="5 6">
    <name type="scientific">Microthlaspi erraticum</name>
    <dbReference type="NCBI Taxonomy" id="1685480"/>
    <lineage>
        <taxon>Eukaryota</taxon>
        <taxon>Viridiplantae</taxon>
        <taxon>Streptophyta</taxon>
        <taxon>Embryophyta</taxon>
        <taxon>Tracheophyta</taxon>
        <taxon>Spermatophyta</taxon>
        <taxon>Magnoliopsida</taxon>
        <taxon>eudicotyledons</taxon>
        <taxon>Gunneridae</taxon>
        <taxon>Pentapetalae</taxon>
        <taxon>rosids</taxon>
        <taxon>malvids</taxon>
        <taxon>Brassicales</taxon>
        <taxon>Brassicaceae</taxon>
        <taxon>Coluteocarpeae</taxon>
        <taxon>Microthlaspi</taxon>
    </lineage>
</organism>
<evidence type="ECO:0000313" key="5">
    <source>
        <dbReference type="EMBL" id="CAA7052823.1"/>
    </source>
</evidence>